<feature type="region of interest" description="Disordered" evidence="1">
    <location>
        <begin position="1"/>
        <end position="21"/>
    </location>
</feature>
<feature type="compositionally biased region" description="Polar residues" evidence="1">
    <location>
        <begin position="1"/>
        <end position="17"/>
    </location>
</feature>
<keyword evidence="3" id="KW-1185">Reference proteome</keyword>
<organism evidence="2 3">
    <name type="scientific">Gymnopilus junonius</name>
    <name type="common">Spectacular rustgill mushroom</name>
    <name type="synonym">Gymnopilus spectabilis subsp. junonius</name>
    <dbReference type="NCBI Taxonomy" id="109634"/>
    <lineage>
        <taxon>Eukaryota</taxon>
        <taxon>Fungi</taxon>
        <taxon>Dikarya</taxon>
        <taxon>Basidiomycota</taxon>
        <taxon>Agaricomycotina</taxon>
        <taxon>Agaricomycetes</taxon>
        <taxon>Agaricomycetidae</taxon>
        <taxon>Agaricales</taxon>
        <taxon>Agaricineae</taxon>
        <taxon>Hymenogastraceae</taxon>
        <taxon>Gymnopilus</taxon>
    </lineage>
</organism>
<dbReference type="Proteomes" id="UP000724874">
    <property type="component" value="Unassembled WGS sequence"/>
</dbReference>
<comment type="caution">
    <text evidence="2">The sequence shown here is derived from an EMBL/GenBank/DDBJ whole genome shotgun (WGS) entry which is preliminary data.</text>
</comment>
<sequence length="304" mass="33518">MESDTRTFNSEDSSNSPALEGIDFRGTTECLQNQNRGIDNYPVLVIIVVGVEGDLLFCRRRVKNRARLLPPGQLCGSHDRTEAEAGKQQPGPPGLGKWLVFVLIAEATPEEDSESSEEDKSRVKKDVPRLGNHAVFKGDEHGGEEGSGDTAVEGLEGEFEFAAGLRTAVRRDQDELLDVLEFFMRSQRLGGEGPKLEWARANIGKVVGLLHANVQLEQQGAMENNNISIRLGIKEQNILVQRFLDVQDLVGFKGHGLSWPPTHPPLFSSLALNSDCTLQSNKTLVKHLLSMPRKAQKKSVETNE</sequence>
<evidence type="ECO:0000313" key="3">
    <source>
        <dbReference type="Proteomes" id="UP000724874"/>
    </source>
</evidence>
<accession>A0A9P5NFX0</accession>
<gene>
    <name evidence="2" type="ORF">CPB84DRAFT_1751182</name>
</gene>
<feature type="region of interest" description="Disordered" evidence="1">
    <location>
        <begin position="72"/>
        <end position="92"/>
    </location>
</feature>
<proteinExistence type="predicted"/>
<dbReference type="EMBL" id="JADNYJ010000132">
    <property type="protein sequence ID" value="KAF8881392.1"/>
    <property type="molecule type" value="Genomic_DNA"/>
</dbReference>
<evidence type="ECO:0000256" key="1">
    <source>
        <dbReference type="SAM" id="MobiDB-lite"/>
    </source>
</evidence>
<protein>
    <submittedName>
        <fullName evidence="2">Uncharacterized protein</fullName>
    </submittedName>
</protein>
<reference evidence="2" key="1">
    <citation type="submission" date="2020-11" db="EMBL/GenBank/DDBJ databases">
        <authorList>
            <consortium name="DOE Joint Genome Institute"/>
            <person name="Ahrendt S."/>
            <person name="Riley R."/>
            <person name="Andreopoulos W."/>
            <person name="LaButti K."/>
            <person name="Pangilinan J."/>
            <person name="Ruiz-duenas F.J."/>
            <person name="Barrasa J.M."/>
            <person name="Sanchez-Garcia M."/>
            <person name="Camarero S."/>
            <person name="Miyauchi S."/>
            <person name="Serrano A."/>
            <person name="Linde D."/>
            <person name="Babiker R."/>
            <person name="Drula E."/>
            <person name="Ayuso-Fernandez I."/>
            <person name="Pacheco R."/>
            <person name="Padilla G."/>
            <person name="Ferreira P."/>
            <person name="Barriuso J."/>
            <person name="Kellner H."/>
            <person name="Castanera R."/>
            <person name="Alfaro M."/>
            <person name="Ramirez L."/>
            <person name="Pisabarro A.G."/>
            <person name="Kuo A."/>
            <person name="Tritt A."/>
            <person name="Lipzen A."/>
            <person name="He G."/>
            <person name="Yan M."/>
            <person name="Ng V."/>
            <person name="Cullen D."/>
            <person name="Martin F."/>
            <person name="Rosso M.-N."/>
            <person name="Henrissat B."/>
            <person name="Hibbett D."/>
            <person name="Martinez A.T."/>
            <person name="Grigoriev I.V."/>
        </authorList>
    </citation>
    <scope>NUCLEOTIDE SEQUENCE</scope>
    <source>
        <strain evidence="2">AH 44721</strain>
    </source>
</reference>
<evidence type="ECO:0000313" key="2">
    <source>
        <dbReference type="EMBL" id="KAF8881392.1"/>
    </source>
</evidence>
<dbReference type="AlphaFoldDB" id="A0A9P5NFX0"/>
<name>A0A9P5NFX0_GYMJU</name>